<dbReference type="EMBL" id="JAAALK010000082">
    <property type="protein sequence ID" value="KAG8086417.1"/>
    <property type="molecule type" value="Genomic_DNA"/>
</dbReference>
<name>A0A8J5WDZ9_ZIZPA</name>
<proteinExistence type="predicted"/>
<reference evidence="2" key="2">
    <citation type="submission" date="2021-02" db="EMBL/GenBank/DDBJ databases">
        <authorList>
            <person name="Kimball J.A."/>
            <person name="Haas M.W."/>
            <person name="Macchietto M."/>
            <person name="Kono T."/>
            <person name="Duquette J."/>
            <person name="Shao M."/>
        </authorList>
    </citation>
    <scope>NUCLEOTIDE SEQUENCE</scope>
    <source>
        <tissue evidence="2">Fresh leaf tissue</tissue>
    </source>
</reference>
<accession>A0A8J5WDZ9</accession>
<protein>
    <submittedName>
        <fullName evidence="2">Uncharacterized protein</fullName>
    </submittedName>
</protein>
<sequence length="75" mass="7943">MATHTEQSNLWMKSYLINLAANGTTLLCVCVECRVEELGSSLSSGRGTKGLRVAPCSNQPLGSGGKKLKKSESSK</sequence>
<dbReference type="Proteomes" id="UP000729402">
    <property type="component" value="Unassembled WGS sequence"/>
</dbReference>
<comment type="caution">
    <text evidence="2">The sequence shown here is derived from an EMBL/GenBank/DDBJ whole genome shotgun (WGS) entry which is preliminary data.</text>
</comment>
<keyword evidence="3" id="KW-1185">Reference proteome</keyword>
<gene>
    <name evidence="2" type="ORF">GUJ93_ZPchr0010g10033</name>
</gene>
<evidence type="ECO:0000256" key="1">
    <source>
        <dbReference type="SAM" id="MobiDB-lite"/>
    </source>
</evidence>
<feature type="region of interest" description="Disordered" evidence="1">
    <location>
        <begin position="40"/>
        <end position="75"/>
    </location>
</feature>
<evidence type="ECO:0000313" key="2">
    <source>
        <dbReference type="EMBL" id="KAG8086417.1"/>
    </source>
</evidence>
<dbReference type="AlphaFoldDB" id="A0A8J5WDZ9"/>
<organism evidence="2 3">
    <name type="scientific">Zizania palustris</name>
    <name type="common">Northern wild rice</name>
    <dbReference type="NCBI Taxonomy" id="103762"/>
    <lineage>
        <taxon>Eukaryota</taxon>
        <taxon>Viridiplantae</taxon>
        <taxon>Streptophyta</taxon>
        <taxon>Embryophyta</taxon>
        <taxon>Tracheophyta</taxon>
        <taxon>Spermatophyta</taxon>
        <taxon>Magnoliopsida</taxon>
        <taxon>Liliopsida</taxon>
        <taxon>Poales</taxon>
        <taxon>Poaceae</taxon>
        <taxon>BOP clade</taxon>
        <taxon>Oryzoideae</taxon>
        <taxon>Oryzeae</taxon>
        <taxon>Zizaniinae</taxon>
        <taxon>Zizania</taxon>
    </lineage>
</organism>
<evidence type="ECO:0000313" key="3">
    <source>
        <dbReference type="Proteomes" id="UP000729402"/>
    </source>
</evidence>
<reference evidence="2" key="1">
    <citation type="journal article" date="2021" name="bioRxiv">
        <title>Whole Genome Assembly and Annotation of Northern Wild Rice, Zizania palustris L., Supports a Whole Genome Duplication in the Zizania Genus.</title>
        <authorList>
            <person name="Haas M."/>
            <person name="Kono T."/>
            <person name="Macchietto M."/>
            <person name="Millas R."/>
            <person name="McGilp L."/>
            <person name="Shao M."/>
            <person name="Duquette J."/>
            <person name="Hirsch C.N."/>
            <person name="Kimball J."/>
        </authorList>
    </citation>
    <scope>NUCLEOTIDE SEQUENCE</scope>
    <source>
        <tissue evidence="2">Fresh leaf tissue</tissue>
    </source>
</reference>